<keyword evidence="1" id="KW-0472">Membrane</keyword>
<dbReference type="Pfam" id="PF13649">
    <property type="entry name" value="Methyltransf_25"/>
    <property type="match status" value="1"/>
</dbReference>
<feature type="domain" description="DUF2062" evidence="2">
    <location>
        <begin position="26"/>
        <end position="163"/>
    </location>
</feature>
<proteinExistence type="predicted"/>
<feature type="transmembrane region" description="Helical" evidence="1">
    <location>
        <begin position="133"/>
        <end position="156"/>
    </location>
</feature>
<name>A0ABZ2KKS9_9BACT</name>
<dbReference type="RefSeq" id="WP_394848303.1">
    <property type="nucleotide sequence ID" value="NZ_CP089982.1"/>
</dbReference>
<dbReference type="InterPro" id="IPR029063">
    <property type="entry name" value="SAM-dependent_MTases_sf"/>
</dbReference>
<accession>A0ABZ2KKS9</accession>
<evidence type="ECO:0000259" key="2">
    <source>
        <dbReference type="Pfam" id="PF09835"/>
    </source>
</evidence>
<keyword evidence="1" id="KW-1133">Transmembrane helix</keyword>
<protein>
    <submittedName>
        <fullName evidence="4">DUF2062 domain-containing protein</fullName>
    </submittedName>
</protein>
<evidence type="ECO:0000259" key="3">
    <source>
        <dbReference type="Pfam" id="PF13649"/>
    </source>
</evidence>
<dbReference type="CDD" id="cd02440">
    <property type="entry name" value="AdoMet_MTases"/>
    <property type="match status" value="1"/>
</dbReference>
<dbReference type="Pfam" id="PF09835">
    <property type="entry name" value="DUF2062"/>
    <property type="match status" value="1"/>
</dbReference>
<sequence>MADEAYEGRKARVNTAEVRTASWKETFRAAWKRLRGGELTPARAAASVAVGLAIGVTPLYGAHFFLVVGVCMPLRLDVPVAYLAANISLPFIAPFLTFAEIEIGARVLDGAFLPLTSREAMLAHGTKRFLKEIAVGTLFFAPAMAALGGALTYAIASARRQRSAFDEVVDRVAERYARGRRFTRGYVTSKMTHDPVVRAVLDQANAGGFGDVADVGCGRGQLGIALLESKAASSVAGVDWDSAKIAEATKASEGLSATFAVGDLREAPREPCDTALLIDVLHYFTEDEQDAILARVAGLARSRIVIRDLDPDRGWRSQVTRLQESITTGLRINRGARLCIRPIAAAMRVLEAHGFHTEVTPCWQGTPFANVLLVATKAPSPRSR</sequence>
<dbReference type="Gene3D" id="3.40.50.150">
    <property type="entry name" value="Vaccinia Virus protein VP39"/>
    <property type="match status" value="1"/>
</dbReference>
<feature type="transmembrane region" description="Helical" evidence="1">
    <location>
        <begin position="80"/>
        <end position="99"/>
    </location>
</feature>
<keyword evidence="5" id="KW-1185">Reference proteome</keyword>
<gene>
    <name evidence="4" type="ORF">LZC95_12680</name>
</gene>
<organism evidence="4 5">
    <name type="scientific">Pendulispora brunnea</name>
    <dbReference type="NCBI Taxonomy" id="2905690"/>
    <lineage>
        <taxon>Bacteria</taxon>
        <taxon>Pseudomonadati</taxon>
        <taxon>Myxococcota</taxon>
        <taxon>Myxococcia</taxon>
        <taxon>Myxococcales</taxon>
        <taxon>Sorangiineae</taxon>
        <taxon>Pendulisporaceae</taxon>
        <taxon>Pendulispora</taxon>
    </lineage>
</organism>
<keyword evidence="1" id="KW-0812">Transmembrane</keyword>
<evidence type="ECO:0000313" key="4">
    <source>
        <dbReference type="EMBL" id="WXA97685.1"/>
    </source>
</evidence>
<dbReference type="Proteomes" id="UP001379533">
    <property type="component" value="Chromosome"/>
</dbReference>
<evidence type="ECO:0000256" key="1">
    <source>
        <dbReference type="SAM" id="Phobius"/>
    </source>
</evidence>
<dbReference type="SUPFAM" id="SSF53335">
    <property type="entry name" value="S-adenosyl-L-methionine-dependent methyltransferases"/>
    <property type="match status" value="1"/>
</dbReference>
<feature type="transmembrane region" description="Helical" evidence="1">
    <location>
        <begin position="44"/>
        <end position="68"/>
    </location>
</feature>
<dbReference type="InterPro" id="IPR018639">
    <property type="entry name" value="DUF2062"/>
</dbReference>
<reference evidence="4 5" key="1">
    <citation type="submission" date="2021-12" db="EMBL/GenBank/DDBJ databases">
        <title>Discovery of the Pendulisporaceae a myxobacterial family with distinct sporulation behavior and unique specialized metabolism.</title>
        <authorList>
            <person name="Garcia R."/>
            <person name="Popoff A."/>
            <person name="Bader C.D."/>
            <person name="Loehr J."/>
            <person name="Walesch S."/>
            <person name="Walt C."/>
            <person name="Boldt J."/>
            <person name="Bunk B."/>
            <person name="Haeckl F.J.F.P.J."/>
            <person name="Gunesch A.P."/>
            <person name="Birkelbach J."/>
            <person name="Nuebel U."/>
            <person name="Pietschmann T."/>
            <person name="Bach T."/>
            <person name="Mueller R."/>
        </authorList>
    </citation>
    <scope>NUCLEOTIDE SEQUENCE [LARGE SCALE GENOMIC DNA]</scope>
    <source>
        <strain evidence="4 5">MSr12523</strain>
    </source>
</reference>
<feature type="domain" description="Methyltransferase" evidence="3">
    <location>
        <begin position="212"/>
        <end position="299"/>
    </location>
</feature>
<evidence type="ECO:0000313" key="5">
    <source>
        <dbReference type="Proteomes" id="UP001379533"/>
    </source>
</evidence>
<dbReference type="EMBL" id="CP089982">
    <property type="protein sequence ID" value="WXA97685.1"/>
    <property type="molecule type" value="Genomic_DNA"/>
</dbReference>
<dbReference type="InterPro" id="IPR041698">
    <property type="entry name" value="Methyltransf_25"/>
</dbReference>